<dbReference type="InterPro" id="IPR001279">
    <property type="entry name" value="Metallo-B-lactamas"/>
</dbReference>
<keyword evidence="1" id="KW-0732">Signal</keyword>
<evidence type="ECO:0000313" key="4">
    <source>
        <dbReference type="Proteomes" id="UP000004935"/>
    </source>
</evidence>
<evidence type="ECO:0000313" key="3">
    <source>
        <dbReference type="EMBL" id="EDR98876.1"/>
    </source>
</evidence>
<name>B0MAK2_ANACD</name>
<dbReference type="eggNOG" id="COG2333">
    <property type="taxonomic scope" value="Bacteria"/>
</dbReference>
<feature type="chain" id="PRO_5038673619" description="Metallo-beta-lactamase domain-containing protein" evidence="1">
    <location>
        <begin position="23"/>
        <end position="459"/>
    </location>
</feature>
<reference evidence="3" key="2">
    <citation type="submission" date="2013-11" db="EMBL/GenBank/DDBJ databases">
        <title>Draft genome sequence of Anaerostipes caccae (DSM 14662).</title>
        <authorList>
            <person name="Sudarsanam P."/>
            <person name="Ley R."/>
            <person name="Guruge J."/>
            <person name="Turnbaugh P.J."/>
            <person name="Mahowald M."/>
            <person name="Liep D."/>
            <person name="Gordon J."/>
        </authorList>
    </citation>
    <scope>NUCLEOTIDE SEQUENCE</scope>
    <source>
        <strain evidence="3">DSM 14662</strain>
    </source>
</reference>
<gene>
    <name evidence="3" type="ORF">ANACAC_00577</name>
</gene>
<dbReference type="EMBL" id="ABAX03000004">
    <property type="protein sequence ID" value="EDR98876.1"/>
    <property type="molecule type" value="Genomic_DNA"/>
</dbReference>
<keyword evidence="4" id="KW-1185">Reference proteome</keyword>
<dbReference type="SUPFAM" id="SSF56281">
    <property type="entry name" value="Metallo-hydrolase/oxidoreductase"/>
    <property type="match status" value="1"/>
</dbReference>
<organism evidence="3 4">
    <name type="scientific">Anaerostipes caccae (strain DSM 14662 / CCUG 47493 / JCM 13470 / NCIMB 13811 / L1-92)</name>
    <dbReference type="NCBI Taxonomy" id="411490"/>
    <lineage>
        <taxon>Bacteria</taxon>
        <taxon>Bacillati</taxon>
        <taxon>Bacillota</taxon>
        <taxon>Clostridia</taxon>
        <taxon>Lachnospirales</taxon>
        <taxon>Lachnospiraceae</taxon>
        <taxon>Anaerostipes</taxon>
    </lineage>
</organism>
<dbReference type="CDD" id="cd07731">
    <property type="entry name" value="ComA-like_MBL-fold"/>
    <property type="match status" value="1"/>
</dbReference>
<evidence type="ECO:0000256" key="1">
    <source>
        <dbReference type="SAM" id="SignalP"/>
    </source>
</evidence>
<dbReference type="PANTHER" id="PTHR30619">
    <property type="entry name" value="DNA INTERNALIZATION/COMPETENCE PROTEIN COMEC/REC2"/>
    <property type="match status" value="1"/>
</dbReference>
<dbReference type="InterPro" id="IPR036866">
    <property type="entry name" value="RibonucZ/Hydroxyglut_hydro"/>
</dbReference>
<proteinExistence type="predicted"/>
<sequence>MKNMKRRIISWMLAAVMVMTSAAVWMGNEKQAEAAASFKVHFIEVGTGDGALLQYGSGKSAKYALIDAGPQTTQLLGGKTIDVSRRVHNYLKKYKIRRLEFIIMTHPHKDHIGGFISILEDRSISVGKVYATQQPVYNHYSGDDDFYSTKTYRTVNELIAERGIPVVVPRMKSSVYLGKAKLTFYSPGRTNFKYGREVDFNSRQVNKFSLVCRITYGKNSFLMTGDTQQESEYDMISQRLKLKSQVLKVPHHGYEDVRNKDAKGKFSSNHKKFFDKVQPAISIISNGYRNKDRVPSGLITRELAKSNIYTTGDNGNIIVTSNGSRLSVSTSRNKNEPAKASTYVSSKKSSLLLKKMSVKSNGKKKLSIVSVNAKNKYKIKEKKPLKISIKATPQSFTRIKNVQYKLVKKGKSSAKYRWKTGKKVKVKKGFKGRLYIKYNTTSGSTIVKTKGFVIKKKKK</sequence>
<dbReference type="HOGENOM" id="CLU_036470_0_0_9"/>
<feature type="signal peptide" evidence="1">
    <location>
        <begin position="1"/>
        <end position="22"/>
    </location>
</feature>
<comment type="caution">
    <text evidence="3">The sequence shown here is derived from an EMBL/GenBank/DDBJ whole genome shotgun (WGS) entry which is preliminary data.</text>
</comment>
<reference evidence="3" key="1">
    <citation type="submission" date="2007-11" db="EMBL/GenBank/DDBJ databases">
        <authorList>
            <person name="Fulton L."/>
            <person name="Clifton S."/>
            <person name="Fulton B."/>
            <person name="Xu J."/>
            <person name="Minx P."/>
            <person name="Pepin K.H."/>
            <person name="Johnson M."/>
            <person name="Thiruvilangam P."/>
            <person name="Bhonagiri V."/>
            <person name="Nash W.E."/>
            <person name="Mardis E.R."/>
            <person name="Wilson R.K."/>
        </authorList>
    </citation>
    <scope>NUCLEOTIDE SEQUENCE [LARGE SCALE GENOMIC DNA]</scope>
    <source>
        <strain evidence="3">DSM 14662</strain>
    </source>
</reference>
<dbReference type="AlphaFoldDB" id="B0MAK2"/>
<evidence type="ECO:0000259" key="2">
    <source>
        <dbReference type="Pfam" id="PF00753"/>
    </source>
</evidence>
<dbReference type="InterPro" id="IPR052159">
    <property type="entry name" value="Competence_DNA_uptake"/>
</dbReference>
<dbReference type="Gene3D" id="3.60.15.10">
    <property type="entry name" value="Ribonuclease Z/Hydroxyacylglutathione hydrolase-like"/>
    <property type="match status" value="1"/>
</dbReference>
<dbReference type="PANTHER" id="PTHR30619:SF7">
    <property type="entry name" value="BETA-LACTAMASE DOMAIN PROTEIN"/>
    <property type="match status" value="1"/>
</dbReference>
<dbReference type="Proteomes" id="UP000004935">
    <property type="component" value="Unassembled WGS sequence"/>
</dbReference>
<protein>
    <recommendedName>
        <fullName evidence="2">Metallo-beta-lactamase domain-containing protein</fullName>
    </recommendedName>
</protein>
<accession>B0MAK2</accession>
<feature type="domain" description="Metallo-beta-lactamase" evidence="2">
    <location>
        <begin position="62"/>
        <end position="132"/>
    </location>
</feature>
<dbReference type="STRING" id="411490.ANACAC_00577"/>
<dbReference type="InterPro" id="IPR035681">
    <property type="entry name" value="ComA-like_MBL"/>
</dbReference>
<dbReference type="Pfam" id="PF00753">
    <property type="entry name" value="Lactamase_B"/>
    <property type="match status" value="1"/>
</dbReference>